<feature type="active site" evidence="6">
    <location>
        <position position="138"/>
    </location>
</feature>
<dbReference type="Gene3D" id="3.90.70.10">
    <property type="entry name" value="Cysteine proteinases"/>
    <property type="match status" value="1"/>
</dbReference>
<evidence type="ECO:0000256" key="1">
    <source>
        <dbReference type="ARBA" id="ARBA00010193"/>
    </source>
</evidence>
<evidence type="ECO:0000256" key="4">
    <source>
        <dbReference type="ARBA" id="ARBA00022807"/>
    </source>
</evidence>
<evidence type="ECO:0000256" key="2">
    <source>
        <dbReference type="ARBA" id="ARBA00022670"/>
    </source>
</evidence>
<reference evidence="8 9" key="1">
    <citation type="submission" date="2016-02" db="EMBL/GenBank/DDBJ databases">
        <title>Comparative genomic and transcriptomic foundation for Pichia pastoris.</title>
        <authorList>
            <person name="Love K.R."/>
            <person name="Shah K.A."/>
            <person name="Whittaker C.A."/>
            <person name="Wu J."/>
            <person name="Bartlett M.C."/>
            <person name="Ma D."/>
            <person name="Leeson R.L."/>
            <person name="Priest M."/>
            <person name="Young S.K."/>
            <person name="Love J.C."/>
        </authorList>
    </citation>
    <scope>NUCLEOTIDE SEQUENCE [LARGE SCALE GENOMIC DNA]</scope>
    <source>
        <strain evidence="8 9">ATCC 28485</strain>
    </source>
</reference>
<proteinExistence type="inferred from homology"/>
<dbReference type="GO" id="GO:0006508">
    <property type="term" value="P:proteolysis"/>
    <property type="evidence" value="ECO:0007669"/>
    <property type="project" value="UniProtKB-KW"/>
</dbReference>
<dbReference type="InterPro" id="IPR038765">
    <property type="entry name" value="Papain-like_cys_pep_sf"/>
</dbReference>
<gene>
    <name evidence="8" type="primary">RIM13</name>
    <name evidence="8" type="ORF">ATY40_BA7503913</name>
</gene>
<sequence length="726" mass="82992">MDHAQRLLELSLYNQSLGKSVIAKKYRIESSRYLNEQLEKSLTRDNDLIGLCRIALDNKLTISDKIIWMSSQVEDNFFPPVFQGLKTYIDSDEMYQEELLSVPDSFEPMVEWTSCTELPNEWSNNGVDSLFQDSLDDCSFVASFLSCNNIGISLMDKVTPHRDSFKYAVRLTFNGCERLVFIDSRLPVLRNTSKSLRVSSFSNKDLLWPSIIEKAFLKMSDDGYKFTGSNSAIANYALTGWIPETIETSSCTIADISRLYEDFRDGNVVLCLGTGNLNERECKQYGLIPNHDYAVTNLSFTNDSEYRFDIRNPWNKGQKAVTITDLSIFEVIYANRNPTMFSHMKQLSGISQSQDNEEFIDLILNHSQYTLGNDGTSTMNVILFFERHSLRKKISAESRIEIFQTQGERLISRRNKASKECVSSNTNFHFITIELKPLENVTVVIDIGKSSIRSHPFTLKAFTNDASTTLNKSLVRPGCFKQIDLELTPLNSGGNWDNYAYYKNPQLILTFNGESTDEAPFECAVFSKSDKTLFTYTIFWKSDDPDFPFITDASKNKLVSTDNTYKCRSCTRSKVASCNKSYLFVLSSYEPDAIESFKVFFQCSHDFSIERVETSLGLFTKEEIFSWKDQLVREFIIVVSNPSKLKFHVVNTNNKRRSKLNCSLIFQDTLISSLQDYTDNLYGCFISGNCEIPGKYLLQVHKNIISNEECLVEVGSSSSFELWEHH</sequence>
<comment type="similarity">
    <text evidence="1">Belongs to the peptidase C2 family. PalB/RIM13 subfamily.</text>
</comment>
<dbReference type="PANTHER" id="PTHR46143:SF1">
    <property type="entry name" value="CALPAIN-7"/>
    <property type="match status" value="1"/>
</dbReference>
<dbReference type="AlphaFoldDB" id="A0A1B2JH49"/>
<keyword evidence="9" id="KW-1185">Reference proteome</keyword>
<dbReference type="Proteomes" id="UP000094565">
    <property type="component" value="Chromosome 3"/>
</dbReference>
<dbReference type="SUPFAM" id="SSF49758">
    <property type="entry name" value="Calpain large subunit, middle domain (domain III)"/>
    <property type="match status" value="1"/>
</dbReference>
<keyword evidence="4 6" id="KW-0788">Thiol protease</keyword>
<dbReference type="SMART" id="SM00230">
    <property type="entry name" value="CysPc"/>
    <property type="match status" value="1"/>
</dbReference>
<evidence type="ECO:0000256" key="3">
    <source>
        <dbReference type="ARBA" id="ARBA00022801"/>
    </source>
</evidence>
<evidence type="ECO:0000256" key="6">
    <source>
        <dbReference type="PROSITE-ProRule" id="PRU00239"/>
    </source>
</evidence>
<dbReference type="Gene3D" id="2.60.120.380">
    <property type="match status" value="1"/>
</dbReference>
<dbReference type="InterPro" id="IPR001300">
    <property type="entry name" value="Peptidase_C2_calpain_cat"/>
</dbReference>
<dbReference type="Pfam" id="PF00648">
    <property type="entry name" value="Peptidase_C2"/>
    <property type="match status" value="1"/>
</dbReference>
<dbReference type="PROSITE" id="PS50203">
    <property type="entry name" value="CALPAIN_CAT"/>
    <property type="match status" value="1"/>
</dbReference>
<feature type="active site" evidence="6">
    <location>
        <position position="291"/>
    </location>
</feature>
<dbReference type="OrthoDB" id="167576at2759"/>
<dbReference type="GO" id="GO:0004198">
    <property type="term" value="F:calcium-dependent cysteine-type endopeptidase activity"/>
    <property type="evidence" value="ECO:0007669"/>
    <property type="project" value="InterPro"/>
</dbReference>
<dbReference type="SUPFAM" id="SSF54001">
    <property type="entry name" value="Cysteine proteinases"/>
    <property type="match status" value="1"/>
</dbReference>
<evidence type="ECO:0000259" key="7">
    <source>
        <dbReference type="PROSITE" id="PS50203"/>
    </source>
</evidence>
<evidence type="ECO:0000313" key="8">
    <source>
        <dbReference type="EMBL" id="ANZ77138.1"/>
    </source>
</evidence>
<evidence type="ECO:0000313" key="9">
    <source>
        <dbReference type="Proteomes" id="UP000094565"/>
    </source>
</evidence>
<feature type="domain" description="Calpain catalytic" evidence="7">
    <location>
        <begin position="72"/>
        <end position="314"/>
    </location>
</feature>
<accession>A0A1B2JH49</accession>
<keyword evidence="2 6" id="KW-0645">Protease</keyword>
<dbReference type="EMBL" id="CP014586">
    <property type="protein sequence ID" value="ANZ77138.1"/>
    <property type="molecule type" value="Genomic_DNA"/>
</dbReference>
<organism evidence="8 9">
    <name type="scientific">Komagataella pastoris</name>
    <name type="common">Yeast</name>
    <name type="synonym">Pichia pastoris</name>
    <dbReference type="NCBI Taxonomy" id="4922"/>
    <lineage>
        <taxon>Eukaryota</taxon>
        <taxon>Fungi</taxon>
        <taxon>Dikarya</taxon>
        <taxon>Ascomycota</taxon>
        <taxon>Saccharomycotina</taxon>
        <taxon>Pichiomycetes</taxon>
        <taxon>Pichiales</taxon>
        <taxon>Pichiaceae</taxon>
        <taxon>Komagataella</taxon>
    </lineage>
</organism>
<keyword evidence="3 6" id="KW-0378">Hydrolase</keyword>
<feature type="active site" evidence="6">
    <location>
        <position position="312"/>
    </location>
</feature>
<name>A0A1B2JH49_PICPA</name>
<dbReference type="InterPro" id="IPR051297">
    <property type="entry name" value="PalB/RIM13"/>
</dbReference>
<protein>
    <recommendedName>
        <fullName evidence="5">Cysteine protease RIM13</fullName>
    </recommendedName>
</protein>
<dbReference type="PANTHER" id="PTHR46143">
    <property type="entry name" value="CALPAIN-7"/>
    <property type="match status" value="1"/>
</dbReference>
<evidence type="ECO:0000256" key="5">
    <source>
        <dbReference type="ARBA" id="ARBA00042255"/>
    </source>
</evidence>
<dbReference type="InterPro" id="IPR036213">
    <property type="entry name" value="Calpain_III_sf"/>
</dbReference>